<gene>
    <name evidence="1" type="ORF">GMD42_01850</name>
</gene>
<evidence type="ECO:0000313" key="2">
    <source>
        <dbReference type="Proteomes" id="UP000462362"/>
    </source>
</evidence>
<protein>
    <submittedName>
        <fullName evidence="1">DUF2721 domain-containing protein</fullName>
    </submittedName>
</protein>
<comment type="caution">
    <text evidence="1">The sequence shown here is derived from an EMBL/GenBank/DDBJ whole genome shotgun (WGS) entry which is preliminary data.</text>
</comment>
<dbReference type="EMBL" id="WNCL01000003">
    <property type="protein sequence ID" value="MTU42382.1"/>
    <property type="molecule type" value="Genomic_DNA"/>
</dbReference>
<name>A0A6I3RXM1_9BURK</name>
<dbReference type="AlphaFoldDB" id="A0A6I3RXM1"/>
<dbReference type="InterPro" id="IPR021279">
    <property type="entry name" value="DUF2721"/>
</dbReference>
<dbReference type="RefSeq" id="WP_008810192.1">
    <property type="nucleotide sequence ID" value="NZ_CAJUON010000002.1"/>
</dbReference>
<dbReference type="GeneID" id="43349844"/>
<sequence length="145" mass="15965">MISYAVTLSDALTPITLISGVGLLLLAMTARYNYTTDRVRALLKERRQKAPAVDPVLEKAIRLTYERSHLLKNAILAVTTSAAFSGILVLVTILEHLSGLNLEVWKSTMLLTAVVFIVVSTIFFVLEIQISLKTIHTSIRIARGS</sequence>
<accession>A0A6I3RXM1</accession>
<proteinExistence type="predicted"/>
<organism evidence="1 2">
    <name type="scientific">Parasutterella excrementihominis</name>
    <dbReference type="NCBI Taxonomy" id="487175"/>
    <lineage>
        <taxon>Bacteria</taxon>
        <taxon>Pseudomonadati</taxon>
        <taxon>Pseudomonadota</taxon>
        <taxon>Betaproteobacteria</taxon>
        <taxon>Burkholderiales</taxon>
        <taxon>Sutterellaceae</taxon>
        <taxon>Parasutterella</taxon>
    </lineage>
</organism>
<dbReference type="Pfam" id="PF11026">
    <property type="entry name" value="DUF2721"/>
    <property type="match status" value="1"/>
</dbReference>
<dbReference type="Proteomes" id="UP000462362">
    <property type="component" value="Unassembled WGS sequence"/>
</dbReference>
<evidence type="ECO:0000313" key="1">
    <source>
        <dbReference type="EMBL" id="MTU42382.1"/>
    </source>
</evidence>
<reference evidence="1 2" key="1">
    <citation type="journal article" date="2019" name="Nat. Med.">
        <title>A library of human gut bacterial isolates paired with longitudinal multiomics data enables mechanistic microbiome research.</title>
        <authorList>
            <person name="Poyet M."/>
            <person name="Groussin M."/>
            <person name="Gibbons S.M."/>
            <person name="Avila-Pacheco J."/>
            <person name="Jiang X."/>
            <person name="Kearney S.M."/>
            <person name="Perrotta A.R."/>
            <person name="Berdy B."/>
            <person name="Zhao S."/>
            <person name="Lieberman T.D."/>
            <person name="Swanson P.K."/>
            <person name="Smith M."/>
            <person name="Roesemann S."/>
            <person name="Alexander J.E."/>
            <person name="Rich S.A."/>
            <person name="Livny J."/>
            <person name="Vlamakis H."/>
            <person name="Clish C."/>
            <person name="Bullock K."/>
            <person name="Deik A."/>
            <person name="Scott J."/>
            <person name="Pierce K.A."/>
            <person name="Xavier R.J."/>
            <person name="Alm E.J."/>
        </authorList>
    </citation>
    <scope>NUCLEOTIDE SEQUENCE [LARGE SCALE GENOMIC DNA]</scope>
    <source>
        <strain evidence="1 2">BIOML-A2</strain>
    </source>
</reference>